<dbReference type="InterPro" id="IPR038559">
    <property type="entry name" value="XkdN-like_sf"/>
</dbReference>
<dbReference type="RefSeq" id="WP_053592507.1">
    <property type="nucleotide sequence ID" value="NZ_CP067341.1"/>
</dbReference>
<reference evidence="1 2" key="1">
    <citation type="submission" date="2020-01" db="EMBL/GenBank/DDBJ databases">
        <authorList>
            <person name="Liu G."/>
            <person name="Liu B."/>
        </authorList>
    </citation>
    <scope>NUCLEOTIDE SEQUENCE [LARGE SCALE GENOMIC DNA]</scope>
    <source>
        <strain evidence="1 2">FJAT-51161</strain>
    </source>
</reference>
<dbReference type="Pfam" id="PF08890">
    <property type="entry name" value="Phage_TAC_5"/>
    <property type="match status" value="1"/>
</dbReference>
<protein>
    <recommendedName>
        <fullName evidence="3">Phage XkdN-like protein</fullName>
    </recommendedName>
</protein>
<dbReference type="EMBL" id="CP067341">
    <property type="protein sequence ID" value="QQP10419.1"/>
    <property type="molecule type" value="Genomic_DNA"/>
</dbReference>
<accession>A0ABX7AKZ3</accession>
<keyword evidence="2" id="KW-1185">Reference proteome</keyword>
<organism evidence="1 2">
    <name type="scientific">Lysinibacillus agricola</name>
    <dbReference type="NCBI Taxonomy" id="2590012"/>
    <lineage>
        <taxon>Bacteria</taxon>
        <taxon>Bacillati</taxon>
        <taxon>Bacillota</taxon>
        <taxon>Bacilli</taxon>
        <taxon>Bacillales</taxon>
        <taxon>Bacillaceae</taxon>
        <taxon>Lysinibacillus</taxon>
    </lineage>
</organism>
<evidence type="ECO:0008006" key="3">
    <source>
        <dbReference type="Google" id="ProtNLM"/>
    </source>
</evidence>
<name>A0ABX7AKZ3_9BACI</name>
<evidence type="ECO:0000313" key="1">
    <source>
        <dbReference type="EMBL" id="QQP10419.1"/>
    </source>
</evidence>
<gene>
    <name evidence="1" type="ORF">FJQ98_14095</name>
</gene>
<dbReference type="Proteomes" id="UP000596049">
    <property type="component" value="Chromosome"/>
</dbReference>
<sequence>MNDKNLDKEDLLRVEDSIIDGLLRAVESNQTETKKVTISRDGKNLFSFSVNPIPEEKYDQIQDLATKFKDNKAGIKVPVETDHPKMRAMLIYEATIKEDRVRLWDNKDYWKATNVLTGTQLIEKALRAGEKSAVVQIIDDISGYTIEAEDMLKNSSEQEEE</sequence>
<dbReference type="InterPro" id="IPR014986">
    <property type="entry name" value="XkdN-like"/>
</dbReference>
<dbReference type="Gene3D" id="3.30.2220.30">
    <property type="match status" value="1"/>
</dbReference>
<proteinExistence type="predicted"/>
<evidence type="ECO:0000313" key="2">
    <source>
        <dbReference type="Proteomes" id="UP000596049"/>
    </source>
</evidence>